<evidence type="ECO:0000256" key="2">
    <source>
        <dbReference type="ARBA" id="ARBA00004569"/>
    </source>
</evidence>
<organism evidence="6 7">
    <name type="scientific">Colletotrichum lupini</name>
    <dbReference type="NCBI Taxonomy" id="145971"/>
    <lineage>
        <taxon>Eukaryota</taxon>
        <taxon>Fungi</taxon>
        <taxon>Dikarya</taxon>
        <taxon>Ascomycota</taxon>
        <taxon>Pezizomycotina</taxon>
        <taxon>Sordariomycetes</taxon>
        <taxon>Hypocreomycetidae</taxon>
        <taxon>Glomerellales</taxon>
        <taxon>Glomerellaceae</taxon>
        <taxon>Colletotrichum</taxon>
        <taxon>Colletotrichum acutatum species complex</taxon>
    </lineage>
</organism>
<evidence type="ECO:0000256" key="3">
    <source>
        <dbReference type="ARBA" id="ARBA00023128"/>
    </source>
</evidence>
<keyword evidence="7" id="KW-1185">Reference proteome</keyword>
<dbReference type="Pfam" id="PF09797">
    <property type="entry name" value="NatB_MDM20"/>
    <property type="match status" value="1"/>
</dbReference>
<dbReference type="RefSeq" id="XP_049147685.1">
    <property type="nucleotide sequence ID" value="XM_049290540.1"/>
</dbReference>
<dbReference type="SUPFAM" id="SSF47072">
    <property type="entry name" value="Cysteine alpha-hairpin motif"/>
    <property type="match status" value="1"/>
</dbReference>
<protein>
    <submittedName>
        <fullName evidence="6">N-acetyltransferase B complex non catalytic subunit</fullName>
    </submittedName>
</protein>
<dbReference type="GeneID" id="73345550"/>
<evidence type="ECO:0000256" key="4">
    <source>
        <dbReference type="ARBA" id="ARBA00023157"/>
    </source>
</evidence>
<keyword evidence="3" id="KW-0496">Mitochondrion</keyword>
<proteinExistence type="predicted"/>
<evidence type="ECO:0000256" key="1">
    <source>
        <dbReference type="ARBA" id="ARBA00003875"/>
    </source>
</evidence>
<feature type="compositionally biased region" description="Basic and acidic residues" evidence="5">
    <location>
        <begin position="151"/>
        <end position="160"/>
    </location>
</feature>
<dbReference type="GO" id="GO:0005758">
    <property type="term" value="C:mitochondrial intermembrane space"/>
    <property type="evidence" value="ECO:0007669"/>
    <property type="project" value="UniProtKB-SubCell"/>
</dbReference>
<feature type="region of interest" description="Disordered" evidence="5">
    <location>
        <begin position="138"/>
        <end position="160"/>
    </location>
</feature>
<dbReference type="KEGG" id="clup:CLUP02_11573"/>
<evidence type="ECO:0000313" key="6">
    <source>
        <dbReference type="EMBL" id="UQC86073.1"/>
    </source>
</evidence>
<name>A0A9Q8SZH4_9PEZI</name>
<comment type="subcellular location">
    <subcellularLocation>
        <location evidence="2">Mitochondrion intermembrane space</location>
    </subcellularLocation>
</comment>
<dbReference type="Proteomes" id="UP000830671">
    <property type="component" value="Chromosome 6"/>
</dbReference>
<dbReference type="InterPro" id="IPR009069">
    <property type="entry name" value="Cys_alpha_HP_mot_SF"/>
</dbReference>
<dbReference type="InterPro" id="IPR051040">
    <property type="entry name" value="COX23"/>
</dbReference>
<evidence type="ECO:0000313" key="7">
    <source>
        <dbReference type="Proteomes" id="UP000830671"/>
    </source>
</evidence>
<accession>A0A9Q8SZH4</accession>
<dbReference type="EMBL" id="CP019478">
    <property type="protein sequence ID" value="UQC86073.1"/>
    <property type="molecule type" value="Genomic_DNA"/>
</dbReference>
<dbReference type="InterPro" id="IPR019183">
    <property type="entry name" value="NAA25_NatB_aux_su"/>
</dbReference>
<gene>
    <name evidence="6" type="ORF">CLUP02_11573</name>
</gene>
<dbReference type="PANTHER" id="PTHR46811:SF1">
    <property type="entry name" value="COILED-COIL-HELIX-COILED-COIL-HELIX DOMAIN-CONTAINING PROTEIN 7"/>
    <property type="match status" value="1"/>
</dbReference>
<comment type="function">
    <text evidence="1">Required for the assembly of cytochrome c oxidase.</text>
</comment>
<sequence>MHKSTTCYPEKRPLFVGKIGQARQALPDSHPLTQYLSTAKMSRCVDTGQSIIEADLKAFFPFLLLGSRGDIHLFLPYSYLIATRTFSNRNVTDANVRRVPPTPIPGASHLQSFHELTENNRISHPENPAEFERIPSIEMSEPQKPATAAPEKVDETYTESKAKFEGKAKSEYFDPCQELAQKSIKCLHRNGGDRAMCGDYFQAYRDCKKAWQFDKLKADRKAQVDELFAGARRYDIRLSYCMLDNPAPIRAWRLIGNVGRIGVGLSGEARPANGAGIPNVGGRHFGKSVYPSNQSSNTMPIPKRLTSSCCTLTAQCPSKLILPRHPIRSITMSWNRPQLRSGTDLQLQSAFNDGQWANAIRLAEQRFRTFKDPYFEAVKICAESQLDSPLEKASPFIAIRKLVQDPTAVRDPDTLELLEWASEEFIEDRDFSETFGPLKLRYVKAKPKDKNGGTRCLESCLLHWDLVSAQQIAAVLDKSFPQERSFLFWNIAITHLLATNEQCPAGKKQLYGMLALKQMQRAAQFAEQSGAEKNGEVSDRAIKTEEEILLFYRILEAHGSTAEWEAALKGPTLNPVYQFRKGRKDLFLQAIEVLERKGQWKTVYDLCKDCLSTTDENQKLSLLACDYAVWKKFLNAAGQIGQTQEASTEVSELINRFLTQEGVRSIYKRNVRLAKVEAAFLFPKSTQSSSDAASNEFEELRQYIEVECESPACFDDVRGFVERLPPQEIKALAYEFLIGLSEESQDSARSASVKALAYKLQYLGLSSPKTLVRVPNEDVKKPNDWKCITCNTTNKSSTCTTCVKKLLESTLTLYSSLLNSTEIGHLDCVPELAILAASCCVRLSGAHERGIDNPTSLSKNGRPNRLLQAALIIEDQLTRTPKHTRLTLVLVRIYLVLGCASRAREVWDTADVKRTIIDSLGPYFFDRLATIAPTLVLPPNRPERGLMQGLKSHYRASLKLRMPRRLADAFEAESYTAILDIPSYTERLRSSCTLVMGYVEESQAARALDIRSDSIFEEPAVEEVTDNSVLNEVIDYGSVPNFEAASGRPIYDVLRLGPDPSNLRSHLALAAEKFFEVMTFKPATSYKVANVAQTTAAELAFVLESLQRLGNTFSRFLHTRGKNLTQQEETYYEVVSLLITLIPLTISASRSPPPPELLASIASAIKSGLEVLRAQALSTPADAEGSKTLMMLGSLHGLSILRDAAAAVKLATSYIVTFNDREKERDRSGQSNVPKDVMAQVKALENAASTAFTEGKARVALLKQESNTLNAKLGSWTFETDSGDDLSKQIREVAGSHVGVWSQRVTDSWWTNVKGWESVRWE</sequence>
<dbReference type="PROSITE" id="PS51808">
    <property type="entry name" value="CHCH"/>
    <property type="match status" value="1"/>
</dbReference>
<dbReference type="GO" id="GO:0033108">
    <property type="term" value="P:mitochondrial respiratory chain complex assembly"/>
    <property type="evidence" value="ECO:0007669"/>
    <property type="project" value="TreeGrafter"/>
</dbReference>
<evidence type="ECO:0000256" key="5">
    <source>
        <dbReference type="SAM" id="MobiDB-lite"/>
    </source>
</evidence>
<dbReference type="PANTHER" id="PTHR46811">
    <property type="entry name" value="COILED-COIL-HELIX-COILED-COIL-HELIX DOMAIN-CONTAINING PROTEIN 7"/>
    <property type="match status" value="1"/>
</dbReference>
<keyword evidence="4" id="KW-1015">Disulfide bond</keyword>
<reference evidence="6" key="1">
    <citation type="journal article" date="2021" name="Mol. Plant Microbe Interact.">
        <title>Complete Genome Sequence of the Plant-Pathogenic Fungus Colletotrichum lupini.</title>
        <authorList>
            <person name="Baroncelli R."/>
            <person name="Pensec F."/>
            <person name="Da Lio D."/>
            <person name="Boufleur T."/>
            <person name="Vicente I."/>
            <person name="Sarrocco S."/>
            <person name="Picot A."/>
            <person name="Baraldi E."/>
            <person name="Sukno S."/>
            <person name="Thon M."/>
            <person name="Le Floch G."/>
        </authorList>
    </citation>
    <scope>NUCLEOTIDE SEQUENCE</scope>
    <source>
        <strain evidence="6">IMI 504893</strain>
    </source>
</reference>